<reference evidence="1" key="1">
    <citation type="submission" date="2022-09" db="EMBL/GenBank/DDBJ databases">
        <title>A Global Phylogenomic Analysis of the Shiitake Genus Lentinula.</title>
        <authorList>
            <consortium name="DOE Joint Genome Institute"/>
            <person name="Sierra-Patev S."/>
            <person name="Min B."/>
            <person name="Naranjo-Ortiz M."/>
            <person name="Looney B."/>
            <person name="Konkel Z."/>
            <person name="Slot J.C."/>
            <person name="Sakamoto Y."/>
            <person name="Steenwyk J.L."/>
            <person name="Rokas A."/>
            <person name="Carro J."/>
            <person name="Camarero S."/>
            <person name="Ferreira P."/>
            <person name="Molpeceres G."/>
            <person name="Ruiz-Duenas F.J."/>
            <person name="Serrano A."/>
            <person name="Henrissat B."/>
            <person name="Drula E."/>
            <person name="Hughes K.W."/>
            <person name="Mata J.L."/>
            <person name="Ishikawa N.K."/>
            <person name="Vargas-Isla R."/>
            <person name="Ushijima S."/>
            <person name="Smith C.A."/>
            <person name="Ahrendt S."/>
            <person name="Andreopoulos W."/>
            <person name="He G."/>
            <person name="Labutti K."/>
            <person name="Lipzen A."/>
            <person name="Ng V."/>
            <person name="Riley R."/>
            <person name="Sandor L."/>
            <person name="Barry K."/>
            <person name="Martinez A.T."/>
            <person name="Xiao Y."/>
            <person name="Gibbons J.G."/>
            <person name="Terashima K."/>
            <person name="Grigoriev I.V."/>
            <person name="Hibbett D.S."/>
        </authorList>
    </citation>
    <scope>NUCLEOTIDE SEQUENCE</scope>
    <source>
        <strain evidence="1">TMI1499</strain>
    </source>
</reference>
<dbReference type="Proteomes" id="UP001163835">
    <property type="component" value="Unassembled WGS sequence"/>
</dbReference>
<proteinExistence type="predicted"/>
<dbReference type="EMBL" id="MU795198">
    <property type="protein sequence ID" value="KAJ3808796.1"/>
    <property type="molecule type" value="Genomic_DNA"/>
</dbReference>
<keyword evidence="2" id="KW-1185">Reference proteome</keyword>
<evidence type="ECO:0000313" key="1">
    <source>
        <dbReference type="EMBL" id="KAJ3808796.1"/>
    </source>
</evidence>
<comment type="caution">
    <text evidence="1">The sequence shown here is derived from an EMBL/GenBank/DDBJ whole genome shotgun (WGS) entry which is preliminary data.</text>
</comment>
<evidence type="ECO:0000313" key="2">
    <source>
        <dbReference type="Proteomes" id="UP001163835"/>
    </source>
</evidence>
<organism evidence="1 2">
    <name type="scientific">Lentinula aff. lateritia</name>
    <dbReference type="NCBI Taxonomy" id="2804960"/>
    <lineage>
        <taxon>Eukaryota</taxon>
        <taxon>Fungi</taxon>
        <taxon>Dikarya</taxon>
        <taxon>Basidiomycota</taxon>
        <taxon>Agaricomycotina</taxon>
        <taxon>Agaricomycetes</taxon>
        <taxon>Agaricomycetidae</taxon>
        <taxon>Agaricales</taxon>
        <taxon>Marasmiineae</taxon>
        <taxon>Omphalotaceae</taxon>
        <taxon>Lentinula</taxon>
    </lineage>
</organism>
<feature type="non-terminal residue" evidence="1">
    <location>
        <position position="1"/>
    </location>
</feature>
<accession>A0ACC1TVJ8</accession>
<protein>
    <submittedName>
        <fullName evidence="1">Uncharacterized protein</fullName>
    </submittedName>
</protein>
<name>A0ACC1TVJ8_9AGAR</name>
<sequence length="49" mass="5685">DTQGGCIQVMFSLPQKMLYKLFPPNVTPPAHLAYVEWFSKFPRHLDPHT</sequence>
<gene>
    <name evidence="1" type="ORF">F5876DRAFT_45294</name>
</gene>